<evidence type="ECO:0000313" key="3">
    <source>
        <dbReference type="EMBL" id="KAJ8099773.1"/>
    </source>
</evidence>
<organism evidence="3 4">
    <name type="scientific">Lipomyces tetrasporus</name>
    <dbReference type="NCBI Taxonomy" id="54092"/>
    <lineage>
        <taxon>Eukaryota</taxon>
        <taxon>Fungi</taxon>
        <taxon>Dikarya</taxon>
        <taxon>Ascomycota</taxon>
        <taxon>Saccharomycotina</taxon>
        <taxon>Lipomycetes</taxon>
        <taxon>Lipomycetales</taxon>
        <taxon>Lipomycetaceae</taxon>
        <taxon>Lipomyces</taxon>
    </lineage>
</organism>
<proteinExistence type="predicted"/>
<evidence type="ECO:0000313" key="4">
    <source>
        <dbReference type="Proteomes" id="UP001217417"/>
    </source>
</evidence>
<protein>
    <submittedName>
        <fullName evidence="3">Uncharacterized protein</fullName>
    </submittedName>
</protein>
<comment type="caution">
    <text evidence="3">The sequence shown here is derived from an EMBL/GenBank/DDBJ whole genome shotgun (WGS) entry which is preliminary data.</text>
</comment>
<feature type="region of interest" description="Disordered" evidence="2">
    <location>
        <begin position="1"/>
        <end position="200"/>
    </location>
</feature>
<feature type="compositionally biased region" description="Basic and acidic residues" evidence="2">
    <location>
        <begin position="113"/>
        <end position="124"/>
    </location>
</feature>
<keyword evidence="4" id="KW-1185">Reference proteome</keyword>
<keyword evidence="1" id="KW-0175">Coiled coil</keyword>
<feature type="coiled-coil region" evidence="1">
    <location>
        <begin position="667"/>
        <end position="701"/>
    </location>
</feature>
<gene>
    <name evidence="3" type="ORF">POJ06DRAFT_254459</name>
</gene>
<feature type="compositionally biased region" description="Polar residues" evidence="2">
    <location>
        <begin position="1"/>
        <end position="27"/>
    </location>
</feature>
<dbReference type="EMBL" id="JARPMG010000006">
    <property type="protein sequence ID" value="KAJ8099773.1"/>
    <property type="molecule type" value="Genomic_DNA"/>
</dbReference>
<name>A0AAD7VRY9_9ASCO</name>
<sequence length="730" mass="84101">MTQDQGLGGSRQSPARWASNQLPQFTQVVLPGRSLRADAQPKEGDEFDENSPSTEQSEEDYLPHKGSVSGSSARQLDWDQLAIPKRQSSGSKHTARQKKWKQVEILWDQPDNDPTKEGNSHESEDERDVVDSPAEQMPDDETSLGSDQPMSSDSLSELLNAVQHASESSPRGELRWQQVLVHEPKASPQSEYDEKANSGSEVMSLHEYQVKSPSEYKKKIGKLRLDCKEKSTLECKKRIPAAYKKKSIEYMRKSPAKYKKSPISPLVYKKSQIKSKQRSPIEFNERSSIKFKKESVAVSKEKPPMQGKQPEVGKQNNALTPLAQDFVPAPVYQLSEAEQFYLDREQALRRSRNENDISLIKLKIWKGLLPDDPPRRELNFPLIDPAELANRKLKQRAKYENYDENLLHMAELPDDLKIVCAHHFALLRQAVYVGWDSNECQAALERAANLFAGIRQLEFRHASYFQRNETSRKYITILDHRRKTYQRKLHEQRKMSKLEQQLAAFNVAIDILEQADAIITANDMCLRYQFPRLTLEMKGEIAERIYEWRQKRTNTYNNVKVIWKSIKDNATAKLVNLTLTAMLPSKPTEKAVRKRQQNVHEYEFTPPAISPLVSPQEFYSRLYKSFTQQRNLLEGEIIDRMQDVNILTRQLEDLTDAQLQEKYALLLLEAQRDLREVERLAANLEQQASEAAKELTDAEQMEQIEQVQEVEAASSYRMSPIPVNSYYTSM</sequence>
<dbReference type="AlphaFoldDB" id="A0AAD7VRY9"/>
<dbReference type="RefSeq" id="XP_056043223.1">
    <property type="nucleotide sequence ID" value="XM_056187778.1"/>
</dbReference>
<feature type="compositionally biased region" description="Basic and acidic residues" evidence="2">
    <location>
        <begin position="35"/>
        <end position="44"/>
    </location>
</feature>
<evidence type="ECO:0000256" key="1">
    <source>
        <dbReference type="SAM" id="Coils"/>
    </source>
</evidence>
<accession>A0AAD7VRY9</accession>
<reference evidence="3" key="1">
    <citation type="submission" date="2023-03" db="EMBL/GenBank/DDBJ databases">
        <title>Near-Complete genome sequence of Lipomyces tetrasporous NRRL Y-64009, an oleaginous yeast capable of growing on lignocellulosic hydrolysates.</title>
        <authorList>
            <consortium name="Lawrence Berkeley National Laboratory"/>
            <person name="Jagtap S.S."/>
            <person name="Liu J.-J."/>
            <person name="Walukiewicz H.E."/>
            <person name="Pangilinan J."/>
            <person name="Lipzen A."/>
            <person name="Ahrendt S."/>
            <person name="Koriabine M."/>
            <person name="Cobaugh K."/>
            <person name="Salamov A."/>
            <person name="Yoshinaga Y."/>
            <person name="Ng V."/>
            <person name="Daum C."/>
            <person name="Grigoriev I.V."/>
            <person name="Slininger P.J."/>
            <person name="Dien B.S."/>
            <person name="Jin Y.-S."/>
            <person name="Rao C.V."/>
        </authorList>
    </citation>
    <scope>NUCLEOTIDE SEQUENCE</scope>
    <source>
        <strain evidence="3">NRRL Y-64009</strain>
    </source>
</reference>
<feature type="compositionally biased region" description="Polar residues" evidence="2">
    <location>
        <begin position="143"/>
        <end position="169"/>
    </location>
</feature>
<evidence type="ECO:0000256" key="2">
    <source>
        <dbReference type="SAM" id="MobiDB-lite"/>
    </source>
</evidence>
<dbReference type="GeneID" id="80882944"/>
<dbReference type="Proteomes" id="UP001217417">
    <property type="component" value="Unassembled WGS sequence"/>
</dbReference>